<feature type="compositionally biased region" description="Polar residues" evidence="4">
    <location>
        <begin position="466"/>
        <end position="480"/>
    </location>
</feature>
<dbReference type="Pfam" id="PF00612">
    <property type="entry name" value="IQ"/>
    <property type="match status" value="2"/>
</dbReference>
<dbReference type="Gene3D" id="1.20.5.190">
    <property type="match status" value="1"/>
</dbReference>
<dbReference type="CDD" id="cd23767">
    <property type="entry name" value="IQCD"/>
    <property type="match status" value="1"/>
</dbReference>
<dbReference type="InterPro" id="IPR025064">
    <property type="entry name" value="DUF4005"/>
</dbReference>
<dbReference type="Pfam" id="PF13178">
    <property type="entry name" value="DUF4005"/>
    <property type="match status" value="1"/>
</dbReference>
<comment type="subunit">
    <text evidence="3">Binds to multiple calmodulin (CaM) in the presence of Ca(2+) and CaM-like proteins.</text>
</comment>
<dbReference type="InParanoid" id="A0A200QUN1"/>
<dbReference type="Proteomes" id="UP000195402">
    <property type="component" value="Unassembled WGS sequence"/>
</dbReference>
<sequence length="512" mass="56327">MGKTARWFRGLLGGKKQDSSSSSSAVAGGGTSDSKPAKKKWSFVRSFRDSKELTTPSTVNNNSTNHERKGSYRESCSSSSCSYLDPTVDPNKHAIAVAAATAAVAEAAVAAAHAAAAVVKLTSSGRSTTAYVSSSSSGLRREDWAALKIQSTFRGYLARRALRALKGLVKLQALVRGHIMRKKTADTLRRMQALVRVQVRARAGRSHVSEFRYPNQKSSLSQQPGPATPEKYERGIRSNSTRHDRPSSLKRNGSNPNHRDIVDQDRVQMGWNWLDRWMDENSGNHIRESLMKTGPPDDEKSDKILEIDPGKPHLNSKFKNSFSSARHTSNTDRNSHSFTTIDSPSKDSTTAQLSAPSTSSGEVQSVRRFPREVEDAVFCTADNSPQFYSASSRHGSERRGPFTPAKSECSRSFLSGYSDYPNYMANTESSRAKVRSQSAPKQRLEFEKSSSMKRYYVHGFGELRSSSTQRGSTLHANFTSKAYPGSGRLDRLGMPARSSETIGSDGVNRNIY</sequence>
<dbReference type="SMART" id="SM00015">
    <property type="entry name" value="IQ"/>
    <property type="match status" value="2"/>
</dbReference>
<feature type="compositionally biased region" description="Polar residues" evidence="4">
    <location>
        <begin position="317"/>
        <end position="328"/>
    </location>
</feature>
<feature type="compositionally biased region" description="Polar residues" evidence="4">
    <location>
        <begin position="215"/>
        <end position="225"/>
    </location>
</feature>
<organism evidence="6 7">
    <name type="scientific">Macleaya cordata</name>
    <name type="common">Five-seeded plume-poppy</name>
    <name type="synonym">Bocconia cordata</name>
    <dbReference type="NCBI Taxonomy" id="56857"/>
    <lineage>
        <taxon>Eukaryota</taxon>
        <taxon>Viridiplantae</taxon>
        <taxon>Streptophyta</taxon>
        <taxon>Embryophyta</taxon>
        <taxon>Tracheophyta</taxon>
        <taxon>Spermatophyta</taxon>
        <taxon>Magnoliopsida</taxon>
        <taxon>Ranunculales</taxon>
        <taxon>Papaveraceae</taxon>
        <taxon>Papaveroideae</taxon>
        <taxon>Macleaya</taxon>
    </lineage>
</organism>
<comment type="caution">
    <text evidence="6">The sequence shown here is derived from an EMBL/GenBank/DDBJ whole genome shotgun (WGS) entry which is preliminary data.</text>
</comment>
<evidence type="ECO:0000256" key="3">
    <source>
        <dbReference type="ARBA" id="ARBA00024378"/>
    </source>
</evidence>
<keyword evidence="1" id="KW-0112">Calmodulin-binding</keyword>
<comment type="similarity">
    <text evidence="2">Belongs to the IQD family.</text>
</comment>
<evidence type="ECO:0000313" key="7">
    <source>
        <dbReference type="Proteomes" id="UP000195402"/>
    </source>
</evidence>
<feature type="compositionally biased region" description="Basic and acidic residues" evidence="4">
    <location>
        <begin position="230"/>
        <end position="247"/>
    </location>
</feature>
<dbReference type="STRING" id="56857.A0A200QUN1"/>
<dbReference type="InterPro" id="IPR000048">
    <property type="entry name" value="IQ_motif_EF-hand-BS"/>
</dbReference>
<keyword evidence="7" id="KW-1185">Reference proteome</keyword>
<feature type="compositionally biased region" description="Polar residues" evidence="4">
    <location>
        <begin position="336"/>
        <end position="363"/>
    </location>
</feature>
<dbReference type="GO" id="GO:0005516">
    <property type="term" value="F:calmodulin binding"/>
    <property type="evidence" value="ECO:0007669"/>
    <property type="project" value="UniProtKB-KW"/>
</dbReference>
<accession>A0A200QUN1</accession>
<feature type="compositionally biased region" description="Basic and acidic residues" evidence="4">
    <location>
        <begin position="286"/>
        <end position="311"/>
    </location>
</feature>
<dbReference type="PROSITE" id="PS50096">
    <property type="entry name" value="IQ"/>
    <property type="match status" value="2"/>
</dbReference>
<dbReference type="EMBL" id="MVGT01001064">
    <property type="protein sequence ID" value="OVA14144.1"/>
    <property type="molecule type" value="Genomic_DNA"/>
</dbReference>
<protein>
    <submittedName>
        <fullName evidence="6">IQ motif</fullName>
    </submittedName>
</protein>
<reference evidence="6 7" key="1">
    <citation type="journal article" date="2017" name="Mol. Plant">
        <title>The Genome of Medicinal Plant Macleaya cordata Provides New Insights into Benzylisoquinoline Alkaloids Metabolism.</title>
        <authorList>
            <person name="Liu X."/>
            <person name="Liu Y."/>
            <person name="Huang P."/>
            <person name="Ma Y."/>
            <person name="Qing Z."/>
            <person name="Tang Q."/>
            <person name="Cao H."/>
            <person name="Cheng P."/>
            <person name="Zheng Y."/>
            <person name="Yuan Z."/>
            <person name="Zhou Y."/>
            <person name="Liu J."/>
            <person name="Tang Z."/>
            <person name="Zhuo Y."/>
            <person name="Zhang Y."/>
            <person name="Yu L."/>
            <person name="Huang J."/>
            <person name="Yang P."/>
            <person name="Peng Q."/>
            <person name="Zhang J."/>
            <person name="Jiang W."/>
            <person name="Zhang Z."/>
            <person name="Lin K."/>
            <person name="Ro D.K."/>
            <person name="Chen X."/>
            <person name="Xiong X."/>
            <person name="Shang Y."/>
            <person name="Huang S."/>
            <person name="Zeng J."/>
        </authorList>
    </citation>
    <scope>NUCLEOTIDE SEQUENCE [LARGE SCALE GENOMIC DNA]</scope>
    <source>
        <strain evidence="7">cv. BLH2017</strain>
        <tissue evidence="6">Root</tissue>
    </source>
</reference>
<dbReference type="OrthoDB" id="1686972at2759"/>
<feature type="region of interest" description="Disordered" evidence="4">
    <location>
        <begin position="205"/>
        <end position="263"/>
    </location>
</feature>
<feature type="domain" description="DUF4005" evidence="5">
    <location>
        <begin position="384"/>
        <end position="458"/>
    </location>
</feature>
<gene>
    <name evidence="6" type="ORF">BVC80_1787g236</name>
</gene>
<dbReference type="PANTHER" id="PTHR32295">
    <property type="entry name" value="IQ-DOMAIN 5-RELATED"/>
    <property type="match status" value="1"/>
</dbReference>
<feature type="compositionally biased region" description="Low complexity" evidence="4">
    <location>
        <begin position="54"/>
        <end position="64"/>
    </location>
</feature>
<dbReference type="OMA" id="STRIGHM"/>
<evidence type="ECO:0000256" key="2">
    <source>
        <dbReference type="ARBA" id="ARBA00024341"/>
    </source>
</evidence>
<evidence type="ECO:0000256" key="4">
    <source>
        <dbReference type="SAM" id="MobiDB-lite"/>
    </source>
</evidence>
<dbReference type="AlphaFoldDB" id="A0A200QUN1"/>
<dbReference type="PANTHER" id="PTHR32295:SF11">
    <property type="entry name" value="PROTEIN IQ-DOMAIN 22"/>
    <property type="match status" value="1"/>
</dbReference>
<feature type="region of interest" description="Disordered" evidence="4">
    <location>
        <begin position="286"/>
        <end position="366"/>
    </location>
</feature>
<evidence type="ECO:0000256" key="1">
    <source>
        <dbReference type="ARBA" id="ARBA00022860"/>
    </source>
</evidence>
<evidence type="ECO:0000259" key="5">
    <source>
        <dbReference type="Pfam" id="PF13178"/>
    </source>
</evidence>
<name>A0A200QUN1_MACCD</name>
<dbReference type="FunCoup" id="A0A200QUN1">
    <property type="interactions" value="509"/>
</dbReference>
<feature type="region of interest" description="Disordered" evidence="4">
    <location>
        <begin position="466"/>
        <end position="512"/>
    </location>
</feature>
<proteinExistence type="inferred from homology"/>
<evidence type="ECO:0000313" key="6">
    <source>
        <dbReference type="EMBL" id="OVA14144.1"/>
    </source>
</evidence>
<feature type="region of interest" description="Disordered" evidence="4">
    <location>
        <begin position="1"/>
        <end position="75"/>
    </location>
</feature>